<name>A0A3P7P7K6_DIBLA</name>
<feature type="region of interest" description="Disordered" evidence="1">
    <location>
        <begin position="331"/>
        <end position="353"/>
    </location>
</feature>
<evidence type="ECO:0000313" key="3">
    <source>
        <dbReference type="Proteomes" id="UP000281553"/>
    </source>
</evidence>
<feature type="compositionally biased region" description="Polar residues" evidence="1">
    <location>
        <begin position="550"/>
        <end position="559"/>
    </location>
</feature>
<evidence type="ECO:0000313" key="2">
    <source>
        <dbReference type="EMBL" id="VDN16102.1"/>
    </source>
</evidence>
<dbReference type="OrthoDB" id="6254427at2759"/>
<feature type="non-terminal residue" evidence="2">
    <location>
        <position position="559"/>
    </location>
</feature>
<protein>
    <submittedName>
        <fullName evidence="2">Uncharacterized protein</fullName>
    </submittedName>
</protein>
<reference evidence="2 3" key="1">
    <citation type="submission" date="2018-11" db="EMBL/GenBank/DDBJ databases">
        <authorList>
            <consortium name="Pathogen Informatics"/>
        </authorList>
    </citation>
    <scope>NUCLEOTIDE SEQUENCE [LARGE SCALE GENOMIC DNA]</scope>
</reference>
<dbReference type="AlphaFoldDB" id="A0A3P7P7K6"/>
<sequence>MTEGFQFKLHFSLDEGAVEEVGLIERPSRQVNDIHENPSAGLCSSGSESIVSNLIQHLRGEGYSVSPPCNQCNNVIINDSNFVEERDTFHGSFISRTQQNSDQDDASRIEAEIEGTNPPNRTEGRYRIILDYFYDADKGQQPVEENSINKLIRLLDTSQEDYGKAGHAAVLKELKPLLRSIFAYLMNLRNRRAPKPVPRRVKVNKDPLEKGVSSDHDANLQKLNLTFEDLGSDSSKSSDSELDRVVNMVVKMRESERLMCKPGQGLPSLGKLKGTSDEDPGDSDSSHFSGREKTMSTYSRSLSVYADDYAVGRSPVQRASDDQRTTLGVSEPHLEGASEHRHHTPRAPSPLNKEMECVDEDGTDDQETLACVRDPHAKAKQGLDPLKNAVCEDASCVSGPLKTWSSDGGRQDAGSAMSTNTADSHSVELAIGGVMDSKTDTPGGLASSQPLLRTPMEHKKENAGKELTFKNLDKPSGSVPVAQGNNTSACMEEYRECHNSTSQGMLISAERRNSSRSDDFTDSQHGSYSEIALSRRHTSASQDTGEDSLLSATQTQNHN</sequence>
<feature type="region of interest" description="Disordered" evidence="1">
    <location>
        <begin position="256"/>
        <end position="294"/>
    </location>
</feature>
<proteinExistence type="predicted"/>
<dbReference type="EMBL" id="UYRU01064663">
    <property type="protein sequence ID" value="VDN16102.1"/>
    <property type="molecule type" value="Genomic_DNA"/>
</dbReference>
<keyword evidence="3" id="KW-1185">Reference proteome</keyword>
<feature type="compositionally biased region" description="Basic and acidic residues" evidence="1">
    <location>
        <begin position="510"/>
        <end position="519"/>
    </location>
</feature>
<gene>
    <name evidence="2" type="ORF">DILT_LOCUS11933</name>
</gene>
<feature type="region of interest" description="Disordered" evidence="1">
    <location>
        <begin position="510"/>
        <end position="559"/>
    </location>
</feature>
<evidence type="ECO:0000256" key="1">
    <source>
        <dbReference type="SAM" id="MobiDB-lite"/>
    </source>
</evidence>
<dbReference type="Proteomes" id="UP000281553">
    <property type="component" value="Unassembled WGS sequence"/>
</dbReference>
<feature type="region of interest" description="Disordered" evidence="1">
    <location>
        <begin position="435"/>
        <end position="456"/>
    </location>
</feature>
<accession>A0A3P7P7K6</accession>
<organism evidence="2 3">
    <name type="scientific">Dibothriocephalus latus</name>
    <name type="common">Fish tapeworm</name>
    <name type="synonym">Diphyllobothrium latum</name>
    <dbReference type="NCBI Taxonomy" id="60516"/>
    <lineage>
        <taxon>Eukaryota</taxon>
        <taxon>Metazoa</taxon>
        <taxon>Spiralia</taxon>
        <taxon>Lophotrochozoa</taxon>
        <taxon>Platyhelminthes</taxon>
        <taxon>Cestoda</taxon>
        <taxon>Eucestoda</taxon>
        <taxon>Diphyllobothriidea</taxon>
        <taxon>Diphyllobothriidae</taxon>
        <taxon>Dibothriocephalus</taxon>
    </lineage>
</organism>